<dbReference type="Proteomes" id="UP000075515">
    <property type="component" value="Unassembled WGS sequence"/>
</dbReference>
<dbReference type="EMBL" id="JEMC01003308">
    <property type="protein sequence ID" value="KYF82235.1"/>
    <property type="molecule type" value="Genomic_DNA"/>
</dbReference>
<sequence length="126" mass="13514">MEWRIVPLSKDHVQAVIEEGFNAYYSAPAGKVATALLTLARLILDEATPGHQDVPESTEARAPICRISPLEEALIRWAEVDEEGQKRVVTILGAMGAKDPAARAAHAALVWAAQVYKLATRAGVSG</sequence>
<dbReference type="AlphaFoldDB" id="A0A150RPP5"/>
<evidence type="ECO:0000313" key="1">
    <source>
        <dbReference type="EMBL" id="KYF82235.1"/>
    </source>
</evidence>
<evidence type="ECO:0000313" key="2">
    <source>
        <dbReference type="Proteomes" id="UP000075515"/>
    </source>
</evidence>
<organism evidence="1 2">
    <name type="scientific">Sorangium cellulosum</name>
    <name type="common">Polyangium cellulosum</name>
    <dbReference type="NCBI Taxonomy" id="56"/>
    <lineage>
        <taxon>Bacteria</taxon>
        <taxon>Pseudomonadati</taxon>
        <taxon>Myxococcota</taxon>
        <taxon>Polyangia</taxon>
        <taxon>Polyangiales</taxon>
        <taxon>Polyangiaceae</taxon>
        <taxon>Sorangium</taxon>
    </lineage>
</organism>
<name>A0A150RPP5_SORCE</name>
<protein>
    <submittedName>
        <fullName evidence="1">Uncharacterized protein</fullName>
    </submittedName>
</protein>
<reference evidence="1 2" key="1">
    <citation type="submission" date="2014-02" db="EMBL/GenBank/DDBJ databases">
        <title>The small core and large imbalanced accessory genome model reveals a collaborative survival strategy of Sorangium cellulosum strains in nature.</title>
        <authorList>
            <person name="Han K."/>
            <person name="Peng R."/>
            <person name="Blom J."/>
            <person name="Li Y.-Z."/>
        </authorList>
    </citation>
    <scope>NUCLEOTIDE SEQUENCE [LARGE SCALE GENOMIC DNA]</scope>
    <source>
        <strain evidence="1 2">So0149</strain>
    </source>
</reference>
<gene>
    <name evidence="1" type="ORF">BE18_44955</name>
</gene>
<comment type="caution">
    <text evidence="1">The sequence shown here is derived from an EMBL/GenBank/DDBJ whole genome shotgun (WGS) entry which is preliminary data.</text>
</comment>
<proteinExistence type="predicted"/>
<accession>A0A150RPP5</accession>